<dbReference type="VEuPathDB" id="MicrosporidiaDB:A0H76_1414"/>
<dbReference type="Gene3D" id="3.10.20.90">
    <property type="entry name" value="Phosphatidylinositol 3-kinase Catalytic Subunit, Chain A, domain 1"/>
    <property type="match status" value="1"/>
</dbReference>
<organism evidence="2 4">
    <name type="scientific">Hepatospora eriocheir</name>
    <dbReference type="NCBI Taxonomy" id="1081669"/>
    <lineage>
        <taxon>Eukaryota</taxon>
        <taxon>Fungi</taxon>
        <taxon>Fungi incertae sedis</taxon>
        <taxon>Microsporidia</taxon>
        <taxon>Hepatosporidae</taxon>
        <taxon>Hepatospora</taxon>
    </lineage>
</organism>
<evidence type="ECO:0000259" key="1">
    <source>
        <dbReference type="PROSITE" id="PS50053"/>
    </source>
</evidence>
<comment type="caution">
    <text evidence="2">The sequence shown here is derived from an EMBL/GenBank/DDBJ whole genome shotgun (WGS) entry which is preliminary data.</text>
</comment>
<reference evidence="4 5" key="1">
    <citation type="journal article" date="2017" name="Environ. Microbiol.">
        <title>Decay of the glycolytic pathway and adaptation to intranuclear parasitism within Enterocytozoonidae microsporidia.</title>
        <authorList>
            <person name="Wiredu Boakye D."/>
            <person name="Jaroenlak P."/>
            <person name="Prachumwat A."/>
            <person name="Williams T.A."/>
            <person name="Bateman K.S."/>
            <person name="Itsathitphaisarn O."/>
            <person name="Sritunyalucksana K."/>
            <person name="Paszkiewicz K.H."/>
            <person name="Moore K.A."/>
            <person name="Stentiford G.D."/>
            <person name="Williams B.A."/>
        </authorList>
    </citation>
    <scope>NUCLEOTIDE SEQUENCE [LARGE SCALE GENOMIC DNA]</scope>
    <source>
        <strain evidence="3">Canceri</strain>
        <strain evidence="5">canceri</strain>
        <strain evidence="2 4">GB1</strain>
    </source>
</reference>
<dbReference type="PRINTS" id="PR00348">
    <property type="entry name" value="UBIQUITIN"/>
</dbReference>
<dbReference type="AlphaFoldDB" id="A0A1X0Q9R4"/>
<dbReference type="Pfam" id="PF00240">
    <property type="entry name" value="ubiquitin"/>
    <property type="match status" value="1"/>
</dbReference>
<dbReference type="PANTHER" id="PTHR10666">
    <property type="entry name" value="UBIQUITIN"/>
    <property type="match status" value="1"/>
</dbReference>
<protein>
    <submittedName>
        <fullName evidence="2">NEDD8</fullName>
    </submittedName>
</protein>
<dbReference type="InterPro" id="IPR050158">
    <property type="entry name" value="Ubiquitin_ubiquitin-like"/>
</dbReference>
<keyword evidence="4" id="KW-1185">Reference proteome</keyword>
<dbReference type="VEuPathDB" id="MicrosporidiaDB:HERIO_1561"/>
<dbReference type="Proteomes" id="UP000192356">
    <property type="component" value="Unassembled WGS sequence"/>
</dbReference>
<dbReference type="SMART" id="SM00213">
    <property type="entry name" value="UBQ"/>
    <property type="match status" value="1"/>
</dbReference>
<dbReference type="InterPro" id="IPR000626">
    <property type="entry name" value="Ubiquitin-like_dom"/>
</dbReference>
<evidence type="ECO:0000313" key="3">
    <source>
        <dbReference type="EMBL" id="ORE00351.1"/>
    </source>
</evidence>
<gene>
    <name evidence="2" type="primary">NEDD8</name>
    <name evidence="3" type="ORF">A0H76_1414</name>
    <name evidence="2" type="ORF">HERIO_1561</name>
</gene>
<dbReference type="InterPro" id="IPR029071">
    <property type="entry name" value="Ubiquitin-like_domsf"/>
</dbReference>
<dbReference type="InterPro" id="IPR019956">
    <property type="entry name" value="Ubiquitin_dom"/>
</dbReference>
<name>A0A1X0Q9R4_9MICR</name>
<dbReference type="EMBL" id="LVKB01000082">
    <property type="protein sequence ID" value="ORD96512.1"/>
    <property type="molecule type" value="Genomic_DNA"/>
</dbReference>
<dbReference type="PROSITE" id="PS50053">
    <property type="entry name" value="UBIQUITIN_2"/>
    <property type="match status" value="1"/>
</dbReference>
<dbReference type="OrthoDB" id="419317at2759"/>
<evidence type="ECO:0000313" key="4">
    <source>
        <dbReference type="Proteomes" id="UP000192356"/>
    </source>
</evidence>
<evidence type="ECO:0000313" key="2">
    <source>
        <dbReference type="EMBL" id="ORD96512.1"/>
    </source>
</evidence>
<dbReference type="SUPFAM" id="SSF54236">
    <property type="entry name" value="Ubiquitin-like"/>
    <property type="match status" value="1"/>
</dbReference>
<dbReference type="EMBL" id="LTAI01000031">
    <property type="protein sequence ID" value="ORE00351.1"/>
    <property type="molecule type" value="Genomic_DNA"/>
</dbReference>
<accession>A0A1X0Q9R4</accession>
<proteinExistence type="predicted"/>
<feature type="domain" description="Ubiquitin-like" evidence="1">
    <location>
        <begin position="1"/>
        <end position="77"/>
    </location>
</feature>
<dbReference type="Proteomes" id="UP000192501">
    <property type="component" value="Unassembled WGS sequence"/>
</dbReference>
<evidence type="ECO:0000313" key="5">
    <source>
        <dbReference type="Proteomes" id="UP000192501"/>
    </source>
</evidence>
<sequence length="77" mass="8905">MILKLKSLTEKEKIIDIDGSSTIKELKERIYEMEDIHPDQQRIICNGKVLNQLDKTILQYKISSQSRIHLILALRGG</sequence>